<gene>
    <name evidence="2" type="ORF">OHV25_16350</name>
</gene>
<proteinExistence type="predicted"/>
<organism evidence="2">
    <name type="scientific">Streptomyces sp. NBC_00060</name>
    <dbReference type="NCBI Taxonomy" id="2975636"/>
    <lineage>
        <taxon>Bacteria</taxon>
        <taxon>Bacillati</taxon>
        <taxon>Actinomycetota</taxon>
        <taxon>Actinomycetes</taxon>
        <taxon>Kitasatosporales</taxon>
        <taxon>Streptomycetaceae</taxon>
        <taxon>Streptomyces</taxon>
    </lineage>
</organism>
<dbReference type="EMBL" id="CP108253">
    <property type="protein sequence ID" value="WTU41052.1"/>
    <property type="molecule type" value="Genomic_DNA"/>
</dbReference>
<feature type="region of interest" description="Disordered" evidence="1">
    <location>
        <begin position="195"/>
        <end position="221"/>
    </location>
</feature>
<reference evidence="2" key="1">
    <citation type="submission" date="2022-10" db="EMBL/GenBank/DDBJ databases">
        <title>The complete genomes of actinobacterial strains from the NBC collection.</title>
        <authorList>
            <person name="Joergensen T.S."/>
            <person name="Alvarez Arevalo M."/>
            <person name="Sterndorff E.B."/>
            <person name="Faurdal D."/>
            <person name="Vuksanovic O."/>
            <person name="Mourched A.-S."/>
            <person name="Charusanti P."/>
            <person name="Shaw S."/>
            <person name="Blin K."/>
            <person name="Weber T."/>
        </authorList>
    </citation>
    <scope>NUCLEOTIDE SEQUENCE</scope>
    <source>
        <strain evidence="2">NBC_00060</strain>
    </source>
</reference>
<evidence type="ECO:0000256" key="1">
    <source>
        <dbReference type="SAM" id="MobiDB-lite"/>
    </source>
</evidence>
<sequence length="221" mass="21702">MSGMRGGFRRFTGFSGYSWLAVGAAAALVAVCGPSAGVAHGGAAHGGVGDPVGRMGVAPATGVALVGTDTVGGFGGFGVGGAPAASDPGAVAPASEADLAYHGHISLWDGRVGVWVEPSNHGPAAVPDATVRLRFSAPLSGAEQLPPGCLRGSPETVLCSTGAMRAAGAGRAFALDLRVAGSPAEVVVNINTSWSGGAGDRNPDNNTHRVLAPATGDKYAY</sequence>
<evidence type="ECO:0000313" key="2">
    <source>
        <dbReference type="EMBL" id="WTU41052.1"/>
    </source>
</evidence>
<dbReference type="AlphaFoldDB" id="A0AAU2H1Y6"/>
<protein>
    <submittedName>
        <fullName evidence="2">Uncharacterized protein</fullName>
    </submittedName>
</protein>
<name>A0AAU2H1Y6_9ACTN</name>
<accession>A0AAU2H1Y6</accession>